<proteinExistence type="predicted"/>
<protein>
    <submittedName>
        <fullName evidence="1">Uncharacterized protein</fullName>
    </submittedName>
</protein>
<accession>A0A3N5Z9E7</accession>
<dbReference type="OrthoDB" id="240809at2"/>
<dbReference type="InterPro" id="IPR011659">
    <property type="entry name" value="WD40"/>
</dbReference>
<comment type="caution">
    <text evidence="1">The sequence shown here is derived from an EMBL/GenBank/DDBJ whole genome shotgun (WGS) entry which is preliminary data.</text>
</comment>
<dbReference type="AlphaFoldDB" id="A0A3N5Z9E7"/>
<sequence>MTLKSATVAFLMVVGSTYTVYSQATNLTGPYLGQVPPKSEPQKFAPDVVSTDRYTYGGTFTPDMKAFYFLRDSGTDEGLEFVVFENIENQWKESVISKPVGQPMVAPNGDLMHLGKRFKLKTQEGWSEVKQLGEYFEPFRIMRMTSSLAETYVFDEVGSEDGDGVIRYSRLINGKREKPRAFSEVVNTGTFNAHPFIAPDESYLLWDSRRKSGFGGSDIYISFKQYDGSWGRAINLGPKINTDGWDAAASVTPDGKYLIFHRLNDAGNANIFWVDASIIEQFRNRSHSELRPKVNITTANGSSNELKVKSDLEYLHKQYDLTPYLYTKKIQVDEKARAPYSHPVLTMSTQPEYISSKTKLLSSYLHEQFHWHVVMNGKPEKEAFRSRIKEFFPNIQIGHPFGSSDAGGTLSHIIVCYLEYIALSELIGEKKALENISTNGYYTLVYDTVIDQDNREVLDALLVEFGLEYREKLP</sequence>
<evidence type="ECO:0000313" key="2">
    <source>
        <dbReference type="Proteomes" id="UP000275281"/>
    </source>
</evidence>
<evidence type="ECO:0000313" key="1">
    <source>
        <dbReference type="EMBL" id="RPJ67644.1"/>
    </source>
</evidence>
<dbReference type="RefSeq" id="WP_124027544.1">
    <property type="nucleotide sequence ID" value="NZ_JBHRSN010000015.1"/>
</dbReference>
<name>A0A3N5Z9E7_9ALTE</name>
<gene>
    <name evidence="1" type="ORF">DRW07_09040</name>
</gene>
<dbReference type="SUPFAM" id="SSF82171">
    <property type="entry name" value="DPP6 N-terminal domain-like"/>
    <property type="match status" value="1"/>
</dbReference>
<dbReference type="InterPro" id="IPR011042">
    <property type="entry name" value="6-blade_b-propeller_TolB-like"/>
</dbReference>
<reference evidence="1 2" key="1">
    <citation type="submission" date="2018-11" db="EMBL/GenBank/DDBJ databases">
        <authorList>
            <person name="Ye M.-Q."/>
            <person name="Du Z.-J."/>
        </authorList>
    </citation>
    <scope>NUCLEOTIDE SEQUENCE [LARGE SCALE GENOMIC DNA]</scope>
    <source>
        <strain evidence="1 2">U0105</strain>
    </source>
</reference>
<dbReference type="EMBL" id="RPOK01000002">
    <property type="protein sequence ID" value="RPJ67644.1"/>
    <property type="molecule type" value="Genomic_DNA"/>
</dbReference>
<dbReference type="Proteomes" id="UP000275281">
    <property type="component" value="Unassembled WGS sequence"/>
</dbReference>
<keyword evidence="2" id="KW-1185">Reference proteome</keyword>
<dbReference type="Gene3D" id="2.120.10.30">
    <property type="entry name" value="TolB, C-terminal domain"/>
    <property type="match status" value="1"/>
</dbReference>
<dbReference type="Pfam" id="PF07676">
    <property type="entry name" value="PD40"/>
    <property type="match status" value="2"/>
</dbReference>
<organism evidence="1 2">
    <name type="scientific">Alteromonas sediminis</name>
    <dbReference type="NCBI Taxonomy" id="2259342"/>
    <lineage>
        <taxon>Bacteria</taxon>
        <taxon>Pseudomonadati</taxon>
        <taxon>Pseudomonadota</taxon>
        <taxon>Gammaproteobacteria</taxon>
        <taxon>Alteromonadales</taxon>
        <taxon>Alteromonadaceae</taxon>
        <taxon>Alteromonas/Salinimonas group</taxon>
        <taxon>Alteromonas</taxon>
    </lineage>
</organism>